<dbReference type="InterPro" id="IPR017587">
    <property type="entry name" value="YqeC"/>
</dbReference>
<gene>
    <name evidence="1" type="ORF">BBF96_15100</name>
</gene>
<dbReference type="NCBIfam" id="TIGR03172">
    <property type="entry name" value="selenium cofactor biosynthesis protein YqeC"/>
    <property type="match status" value="1"/>
</dbReference>
<dbReference type="AlphaFoldDB" id="A0A3Q9HSI2"/>
<evidence type="ECO:0008006" key="3">
    <source>
        <dbReference type="Google" id="ProtNLM"/>
    </source>
</evidence>
<organism evidence="1 2">
    <name type="scientific">Anoxybacter fermentans</name>
    <dbReference type="NCBI Taxonomy" id="1323375"/>
    <lineage>
        <taxon>Bacteria</taxon>
        <taxon>Bacillati</taxon>
        <taxon>Bacillota</taxon>
        <taxon>Clostridia</taxon>
        <taxon>Halanaerobiales</taxon>
        <taxon>Anoxybacter</taxon>
    </lineage>
</organism>
<reference evidence="1 2" key="1">
    <citation type="submission" date="2016-07" db="EMBL/GenBank/DDBJ databases">
        <title>Genome and transcriptome analysis of iron-reducing fermentative bacteria Anoxybacter fermentans.</title>
        <authorList>
            <person name="Zeng X."/>
            <person name="Shao Z."/>
        </authorList>
    </citation>
    <scope>NUCLEOTIDE SEQUENCE [LARGE SCALE GENOMIC DNA]</scope>
    <source>
        <strain evidence="1 2">DY22613</strain>
    </source>
</reference>
<sequence>MFKEILDLKRHTVVTLIGAGGKTTTMYYLAYKMAQANCRVLITTTTKIYYLAKDVERFVKAQIYDEWLYKLKERARPGKYLVAGSGVKDGKVLGVVPEWIDELAGSGIFDLILVEGDGSAQKPLKAPAEFEPVIPESTSLLLPVLGLSGVGQSLSKKVVHRVEKFMELTGLKIGEKIGIDHLFQVYTQPEGYDLLKWKDICKVVPIINQVDDDLLEEIGQKLAGLFLKSGIDPVLLTCYRKNQIIWRICR</sequence>
<keyword evidence="2" id="KW-1185">Reference proteome</keyword>
<dbReference type="EMBL" id="CP016379">
    <property type="protein sequence ID" value="AZR74583.1"/>
    <property type="molecule type" value="Genomic_DNA"/>
</dbReference>
<name>A0A3Q9HSI2_9FIRM</name>
<dbReference type="OrthoDB" id="368187at2"/>
<proteinExistence type="predicted"/>
<dbReference type="KEGG" id="aft:BBF96_15100"/>
<dbReference type="RefSeq" id="WP_127017945.1">
    <property type="nucleotide sequence ID" value="NZ_CP016379.1"/>
</dbReference>
<accession>A0A3Q9HSI2</accession>
<dbReference type="Pfam" id="PF19842">
    <property type="entry name" value="YqeC"/>
    <property type="match status" value="1"/>
</dbReference>
<protein>
    <recommendedName>
        <fullName evidence="3">Selenium-dependent hydroxylase accessory protein YqeC</fullName>
    </recommendedName>
</protein>
<evidence type="ECO:0000313" key="2">
    <source>
        <dbReference type="Proteomes" id="UP000267250"/>
    </source>
</evidence>
<evidence type="ECO:0000313" key="1">
    <source>
        <dbReference type="EMBL" id="AZR74583.1"/>
    </source>
</evidence>
<dbReference type="Proteomes" id="UP000267250">
    <property type="component" value="Chromosome"/>
</dbReference>